<protein>
    <submittedName>
        <fullName evidence="2">Uncharacterized protein</fullName>
    </submittedName>
</protein>
<feature type="compositionally biased region" description="Acidic residues" evidence="1">
    <location>
        <begin position="33"/>
        <end position="44"/>
    </location>
</feature>
<dbReference type="GO" id="GO:0003677">
    <property type="term" value="F:DNA binding"/>
    <property type="evidence" value="ECO:0007669"/>
    <property type="project" value="TreeGrafter"/>
</dbReference>
<dbReference type="AlphaFoldDB" id="W9S805"/>
<reference evidence="3" key="1">
    <citation type="submission" date="2013-01" db="EMBL/GenBank/DDBJ databases">
        <title>Draft Genome Sequence of a Mulberry Tree, Morus notabilis C.K. Schneid.</title>
        <authorList>
            <person name="He N."/>
            <person name="Zhao S."/>
        </authorList>
    </citation>
    <scope>NUCLEOTIDE SEQUENCE</scope>
</reference>
<gene>
    <name evidence="2" type="ORF">L484_028050</name>
</gene>
<dbReference type="GO" id="GO:0005634">
    <property type="term" value="C:nucleus"/>
    <property type="evidence" value="ECO:0007669"/>
    <property type="project" value="InterPro"/>
</dbReference>
<feature type="compositionally biased region" description="Basic and acidic residues" evidence="1">
    <location>
        <begin position="21"/>
        <end position="32"/>
    </location>
</feature>
<dbReference type="EMBL" id="KE346217">
    <property type="protein sequence ID" value="EXC30871.1"/>
    <property type="molecule type" value="Genomic_DNA"/>
</dbReference>
<dbReference type="GO" id="GO:0003700">
    <property type="term" value="F:DNA-binding transcription factor activity"/>
    <property type="evidence" value="ECO:0007669"/>
    <property type="project" value="InterPro"/>
</dbReference>
<keyword evidence="3" id="KW-1185">Reference proteome</keyword>
<feature type="region of interest" description="Disordered" evidence="1">
    <location>
        <begin position="21"/>
        <end position="44"/>
    </location>
</feature>
<organism evidence="2 3">
    <name type="scientific">Morus notabilis</name>
    <dbReference type="NCBI Taxonomy" id="981085"/>
    <lineage>
        <taxon>Eukaryota</taxon>
        <taxon>Viridiplantae</taxon>
        <taxon>Streptophyta</taxon>
        <taxon>Embryophyta</taxon>
        <taxon>Tracheophyta</taxon>
        <taxon>Spermatophyta</taxon>
        <taxon>Magnoliopsida</taxon>
        <taxon>eudicotyledons</taxon>
        <taxon>Gunneridae</taxon>
        <taxon>Pentapetalae</taxon>
        <taxon>rosids</taxon>
        <taxon>fabids</taxon>
        <taxon>Rosales</taxon>
        <taxon>Moraceae</taxon>
        <taxon>Moreae</taxon>
        <taxon>Morus</taxon>
    </lineage>
</organism>
<dbReference type="InterPro" id="IPR006957">
    <property type="entry name" value="EIN3"/>
</dbReference>
<evidence type="ECO:0000313" key="3">
    <source>
        <dbReference type="Proteomes" id="UP000030645"/>
    </source>
</evidence>
<evidence type="ECO:0000313" key="2">
    <source>
        <dbReference type="EMBL" id="EXC30871.1"/>
    </source>
</evidence>
<dbReference type="PANTHER" id="PTHR33305">
    <property type="entry name" value="ETHYLENE INSENSITIVE 3-LIKE 2 PROTEIN"/>
    <property type="match status" value="1"/>
</dbReference>
<dbReference type="PANTHER" id="PTHR33305:SF53">
    <property type="entry name" value="ETHYLENE INSENSITIVE 3-LIKE 1 PROTEIN"/>
    <property type="match status" value="1"/>
</dbReference>
<accession>W9S805</accession>
<dbReference type="Proteomes" id="UP000030645">
    <property type="component" value="Unassembled WGS sequence"/>
</dbReference>
<proteinExistence type="predicted"/>
<sequence>MGIFKELGFFGNFEFLSAPPREAEEALEHEPEATVEEDYSDEEMDVDELERRMWRDHMLLRRLEEQNKETN</sequence>
<dbReference type="STRING" id="981085.W9S805"/>
<name>W9S805_9ROSA</name>
<evidence type="ECO:0000256" key="1">
    <source>
        <dbReference type="SAM" id="MobiDB-lite"/>
    </source>
</evidence>